<dbReference type="RefSeq" id="XP_001881779.1">
    <property type="nucleotide sequence ID" value="XM_001881744.1"/>
</dbReference>
<dbReference type="OrthoDB" id="2970742at2759"/>
<dbReference type="HOGENOM" id="CLU_1349141_0_0_1"/>
<organism evidence="2">
    <name type="scientific">Laccaria bicolor (strain S238N-H82 / ATCC MYA-4686)</name>
    <name type="common">Bicoloured deceiver</name>
    <name type="synonym">Laccaria laccata var. bicolor</name>
    <dbReference type="NCBI Taxonomy" id="486041"/>
    <lineage>
        <taxon>Eukaryota</taxon>
        <taxon>Fungi</taxon>
        <taxon>Dikarya</taxon>
        <taxon>Basidiomycota</taxon>
        <taxon>Agaricomycotina</taxon>
        <taxon>Agaricomycetes</taxon>
        <taxon>Agaricomycetidae</taxon>
        <taxon>Agaricales</taxon>
        <taxon>Agaricineae</taxon>
        <taxon>Hydnangiaceae</taxon>
        <taxon>Laccaria</taxon>
    </lineage>
</organism>
<dbReference type="GeneID" id="6077441"/>
<dbReference type="Proteomes" id="UP000001194">
    <property type="component" value="Unassembled WGS sequence"/>
</dbReference>
<keyword evidence="2" id="KW-1185">Reference proteome</keyword>
<dbReference type="AlphaFoldDB" id="B0DD02"/>
<dbReference type="EMBL" id="DS547104">
    <property type="protein sequence ID" value="EDR07387.1"/>
    <property type="molecule type" value="Genomic_DNA"/>
</dbReference>
<accession>B0DD02</accession>
<dbReference type="InParanoid" id="B0DD02"/>
<protein>
    <submittedName>
        <fullName evidence="1">Predicted protein</fullName>
    </submittedName>
</protein>
<dbReference type="KEGG" id="lbc:LACBIDRAFT_327844"/>
<sequence length="203" mass="22550">MAALTDTSSTSEITLALIADIHGDKCLLTKDTPLHSAEDDNVLEIHSPSEILLASKDCVIESYPEGAWDHTTHTLTATTKSGPHNVLTFADSAANKHCFVERSDFTTYFPLTKPDEGQPANKGGQFCIIGHSAVMKTIVSGGLRTTITFKDAVHTPDLIVVLHNPRRILLRIQIPIDLRIQNFYLWHLCRDTLENQHFYMVKG</sequence>
<name>B0DD02_LACBS</name>
<gene>
    <name evidence="1" type="ORF">LACBIDRAFT_327844</name>
</gene>
<evidence type="ECO:0000313" key="2">
    <source>
        <dbReference type="Proteomes" id="UP000001194"/>
    </source>
</evidence>
<evidence type="ECO:0000313" key="1">
    <source>
        <dbReference type="EMBL" id="EDR07387.1"/>
    </source>
</evidence>
<reference evidence="1 2" key="1">
    <citation type="journal article" date="2008" name="Nature">
        <title>The genome of Laccaria bicolor provides insights into mycorrhizal symbiosis.</title>
        <authorList>
            <person name="Martin F."/>
            <person name="Aerts A."/>
            <person name="Ahren D."/>
            <person name="Brun A."/>
            <person name="Danchin E.G.J."/>
            <person name="Duchaussoy F."/>
            <person name="Gibon J."/>
            <person name="Kohler A."/>
            <person name="Lindquist E."/>
            <person name="Pereda V."/>
            <person name="Salamov A."/>
            <person name="Shapiro H.J."/>
            <person name="Wuyts J."/>
            <person name="Blaudez D."/>
            <person name="Buee M."/>
            <person name="Brokstein P."/>
            <person name="Canbaeck B."/>
            <person name="Cohen D."/>
            <person name="Courty P.E."/>
            <person name="Coutinho P.M."/>
            <person name="Delaruelle C."/>
            <person name="Detter J.C."/>
            <person name="Deveau A."/>
            <person name="DiFazio S."/>
            <person name="Duplessis S."/>
            <person name="Fraissinet-Tachet L."/>
            <person name="Lucic E."/>
            <person name="Frey-Klett P."/>
            <person name="Fourrey C."/>
            <person name="Feussner I."/>
            <person name="Gay G."/>
            <person name="Grimwood J."/>
            <person name="Hoegger P.J."/>
            <person name="Jain P."/>
            <person name="Kilaru S."/>
            <person name="Labbe J."/>
            <person name="Lin Y.C."/>
            <person name="Legue V."/>
            <person name="Le Tacon F."/>
            <person name="Marmeisse R."/>
            <person name="Melayah D."/>
            <person name="Montanini B."/>
            <person name="Muratet M."/>
            <person name="Nehls U."/>
            <person name="Niculita-Hirzel H."/>
            <person name="Oudot-Le Secq M.P."/>
            <person name="Peter M."/>
            <person name="Quesneville H."/>
            <person name="Rajashekar B."/>
            <person name="Reich M."/>
            <person name="Rouhier N."/>
            <person name="Schmutz J."/>
            <person name="Yin T."/>
            <person name="Chalot M."/>
            <person name="Henrissat B."/>
            <person name="Kuees U."/>
            <person name="Lucas S."/>
            <person name="Van de Peer Y."/>
            <person name="Podila G.K."/>
            <person name="Polle A."/>
            <person name="Pukkila P.J."/>
            <person name="Richardson P.M."/>
            <person name="Rouze P."/>
            <person name="Sanders I.R."/>
            <person name="Stajich J.E."/>
            <person name="Tunlid A."/>
            <person name="Tuskan G."/>
            <person name="Grigoriev I.V."/>
        </authorList>
    </citation>
    <scope>NUCLEOTIDE SEQUENCE [LARGE SCALE GENOMIC DNA]</scope>
    <source>
        <strain evidence="2">S238N-H82 / ATCC MYA-4686</strain>
    </source>
</reference>
<proteinExistence type="predicted"/>